<proteinExistence type="inferred from homology"/>
<name>A0A520X9U6_9DELT</name>
<dbReference type="EMBL" id="SHMQ01000026">
    <property type="protein sequence ID" value="RZV37969.1"/>
    <property type="molecule type" value="Genomic_DNA"/>
</dbReference>
<dbReference type="Pfam" id="PF02108">
    <property type="entry name" value="FliH"/>
    <property type="match status" value="1"/>
</dbReference>
<reference evidence="8 9" key="1">
    <citation type="submission" date="2019-01" db="EMBL/GenBank/DDBJ databases">
        <title>Insights into ecological role of a new deltaproteobacterial order Candidatus Sinidesulfobacterales (Sva0485) by metagenomics and metatranscriptomics.</title>
        <authorList>
            <person name="Tan S."/>
            <person name="Liu J."/>
            <person name="Fang Y."/>
            <person name="Hedlund B."/>
            <person name="Lian Z.-H."/>
            <person name="Huang L.-Y."/>
            <person name="Li J.-T."/>
            <person name="Huang L.-N."/>
            <person name="Li W.-J."/>
            <person name="Jiang H.-C."/>
            <person name="Dong H.-L."/>
            <person name="Shu W.-S."/>
        </authorList>
    </citation>
    <scope>NUCLEOTIDE SEQUENCE [LARGE SCALE GENOMIC DNA]</scope>
    <source>
        <strain evidence="8">AP4</strain>
    </source>
</reference>
<evidence type="ECO:0000256" key="3">
    <source>
        <dbReference type="ARBA" id="ARBA00022448"/>
    </source>
</evidence>
<evidence type="ECO:0000256" key="5">
    <source>
        <dbReference type="ARBA" id="ARBA00022927"/>
    </source>
</evidence>
<dbReference type="InterPro" id="IPR018035">
    <property type="entry name" value="Flagellar_FliH/T3SS_HrpE"/>
</dbReference>
<dbReference type="GO" id="GO:0005829">
    <property type="term" value="C:cytosol"/>
    <property type="evidence" value="ECO:0007669"/>
    <property type="project" value="TreeGrafter"/>
</dbReference>
<dbReference type="GO" id="GO:0044781">
    <property type="term" value="P:bacterial-type flagellum organization"/>
    <property type="evidence" value="ECO:0007669"/>
    <property type="project" value="UniProtKB-KW"/>
</dbReference>
<dbReference type="GO" id="GO:0015031">
    <property type="term" value="P:protein transport"/>
    <property type="evidence" value="ECO:0007669"/>
    <property type="project" value="UniProtKB-KW"/>
</dbReference>
<keyword evidence="5" id="KW-0653">Protein transport</keyword>
<comment type="similarity">
    <text evidence="2">Belongs to the FliH family.</text>
</comment>
<evidence type="ECO:0000256" key="2">
    <source>
        <dbReference type="ARBA" id="ARBA00006602"/>
    </source>
</evidence>
<feature type="domain" description="Flagellar assembly protein FliH/Type III secretion system HrpE" evidence="7">
    <location>
        <begin position="108"/>
        <end position="234"/>
    </location>
</feature>
<evidence type="ECO:0000256" key="1">
    <source>
        <dbReference type="ARBA" id="ARBA00003041"/>
    </source>
</evidence>
<gene>
    <name evidence="8" type="ORF">EVJ48_07975</name>
</gene>
<accession>A0A520X9U6</accession>
<dbReference type="AlphaFoldDB" id="A0A520X9U6"/>
<keyword evidence="3" id="KW-0813">Transport</keyword>
<sequence length="242" mass="27169">MSKILKDYELNMEGQTLYDGKKTILANVLRGEESSAKENAELVSALESIPSSLQKYIISYIEDYKNKTEKEFKEKENSVFESAKQKGYAEGFESGKSEALKSMEESVKNIFSAAESIKQFKNELYEDVKEDVVNLSIKIAETITKSKIAADDGVLFNIIASAINKSSDAVNFTICLNPEDYKALNKNPDALKDFLSKEADTDFIQDKNVQSGNVVIRTDFGEIDAKISTQIERIKNMFTKVF</sequence>
<dbReference type="InterPro" id="IPR051472">
    <property type="entry name" value="T3SS_Stator/FliH"/>
</dbReference>
<evidence type="ECO:0000313" key="8">
    <source>
        <dbReference type="EMBL" id="RZV37969.1"/>
    </source>
</evidence>
<organism evidence="8 9">
    <name type="scientific">Candidatus Acidulodesulfobacterium acidiphilum</name>
    <dbReference type="NCBI Taxonomy" id="2597224"/>
    <lineage>
        <taxon>Bacteria</taxon>
        <taxon>Deltaproteobacteria</taxon>
        <taxon>Candidatus Acidulodesulfobacterales</taxon>
        <taxon>Candidatus Acidulodesulfobacterium</taxon>
    </lineage>
</organism>
<evidence type="ECO:0000256" key="6">
    <source>
        <dbReference type="ARBA" id="ARBA00023225"/>
    </source>
</evidence>
<protein>
    <recommendedName>
        <fullName evidence="7">Flagellar assembly protein FliH/Type III secretion system HrpE domain-containing protein</fullName>
    </recommendedName>
</protein>
<evidence type="ECO:0000256" key="4">
    <source>
        <dbReference type="ARBA" id="ARBA00022795"/>
    </source>
</evidence>
<comment type="function">
    <text evidence="1">Needed for flagellar regrowth and assembly.</text>
</comment>
<dbReference type="PANTHER" id="PTHR34982:SF1">
    <property type="entry name" value="FLAGELLAR ASSEMBLY PROTEIN FLIH"/>
    <property type="match status" value="1"/>
</dbReference>
<dbReference type="PANTHER" id="PTHR34982">
    <property type="entry name" value="YOP PROTEINS TRANSLOCATION PROTEIN L"/>
    <property type="match status" value="1"/>
</dbReference>
<keyword evidence="6" id="KW-1006">Bacterial flagellum protein export</keyword>
<evidence type="ECO:0000259" key="7">
    <source>
        <dbReference type="Pfam" id="PF02108"/>
    </source>
</evidence>
<keyword evidence="4" id="KW-1005">Bacterial flagellum biogenesis</keyword>
<dbReference type="Proteomes" id="UP000322454">
    <property type="component" value="Unassembled WGS sequence"/>
</dbReference>
<comment type="caution">
    <text evidence="8">The sequence shown here is derived from an EMBL/GenBank/DDBJ whole genome shotgun (WGS) entry which is preliminary data.</text>
</comment>
<evidence type="ECO:0000313" key="9">
    <source>
        <dbReference type="Proteomes" id="UP000322454"/>
    </source>
</evidence>